<comment type="caution">
    <text evidence="1">The sequence shown here is derived from an EMBL/GenBank/DDBJ whole genome shotgun (WGS) entry which is preliminary data.</text>
</comment>
<protein>
    <submittedName>
        <fullName evidence="1">HMCN1 protein</fullName>
    </submittedName>
</protein>
<gene>
    <name evidence="1" type="primary">HMCN1</name>
    <name evidence="1" type="ORF">SPIL2461_LOCUS1115</name>
</gene>
<organism evidence="1 2">
    <name type="scientific">Symbiodinium pilosum</name>
    <name type="common">Dinoflagellate</name>
    <dbReference type="NCBI Taxonomy" id="2952"/>
    <lineage>
        <taxon>Eukaryota</taxon>
        <taxon>Sar</taxon>
        <taxon>Alveolata</taxon>
        <taxon>Dinophyceae</taxon>
        <taxon>Suessiales</taxon>
        <taxon>Symbiodiniaceae</taxon>
        <taxon>Symbiodinium</taxon>
    </lineage>
</organism>
<dbReference type="OrthoDB" id="412268at2759"/>
<accession>A0A812IVE3</accession>
<dbReference type="AlphaFoldDB" id="A0A812IVE3"/>
<sequence length="101" mass="11323">DHQMDQIIEKLKKVQEQSPGGSLPDAAKLDQILQGGKEVLRVEGDLYLYSAHADAFLSNPQVQEVFELLIAGKAQIDTRNVEVKLSIPQRIVEAEWQKKAK</sequence>
<dbReference type="EMBL" id="CAJNIZ010001065">
    <property type="protein sequence ID" value="CAE7181985.1"/>
    <property type="molecule type" value="Genomic_DNA"/>
</dbReference>
<name>A0A812IVE3_SYMPI</name>
<reference evidence="1" key="1">
    <citation type="submission" date="2021-02" db="EMBL/GenBank/DDBJ databases">
        <authorList>
            <person name="Dougan E. K."/>
            <person name="Rhodes N."/>
            <person name="Thang M."/>
            <person name="Chan C."/>
        </authorList>
    </citation>
    <scope>NUCLEOTIDE SEQUENCE</scope>
</reference>
<feature type="non-terminal residue" evidence="1">
    <location>
        <position position="1"/>
    </location>
</feature>
<proteinExistence type="predicted"/>
<feature type="non-terminal residue" evidence="1">
    <location>
        <position position="101"/>
    </location>
</feature>
<keyword evidence="2" id="KW-1185">Reference proteome</keyword>
<evidence type="ECO:0000313" key="1">
    <source>
        <dbReference type="EMBL" id="CAE7181985.1"/>
    </source>
</evidence>
<dbReference type="Proteomes" id="UP000649617">
    <property type="component" value="Unassembled WGS sequence"/>
</dbReference>
<evidence type="ECO:0000313" key="2">
    <source>
        <dbReference type="Proteomes" id="UP000649617"/>
    </source>
</evidence>